<dbReference type="EMBL" id="JARBHA010000014">
    <property type="protein sequence ID" value="KAJ9682519.1"/>
    <property type="molecule type" value="Genomic_DNA"/>
</dbReference>
<sequence length="229" mass="25868">MEEILKRVPCFIEVKPSSTKMSNFFLLMKRISMNLDDNPLFLSQPSSHLVVAGVWNLLRQCALLFERLEVAEAIKAFVTQQIGSSEELCTKRERAESDLAAAQKATTNEAEALIKAEKEKKTAKAEACQPRKERKAVEAKFKHAEQENDRLKKKLEELRARFAAQKKELEGEYQKQVDDMFFFDYQCCMTKNDITQDTPNYPYDDDDAAADTSTQGNGVPSTADPSGGQ</sequence>
<keyword evidence="1" id="KW-0175">Coiled coil</keyword>
<organism evidence="3 4">
    <name type="scientific">Vitis rotundifolia</name>
    <name type="common">Muscadine grape</name>
    <dbReference type="NCBI Taxonomy" id="103349"/>
    <lineage>
        <taxon>Eukaryota</taxon>
        <taxon>Viridiplantae</taxon>
        <taxon>Streptophyta</taxon>
        <taxon>Embryophyta</taxon>
        <taxon>Tracheophyta</taxon>
        <taxon>Spermatophyta</taxon>
        <taxon>Magnoliopsida</taxon>
        <taxon>eudicotyledons</taxon>
        <taxon>Gunneridae</taxon>
        <taxon>Pentapetalae</taxon>
        <taxon>rosids</taxon>
        <taxon>Vitales</taxon>
        <taxon>Vitaceae</taxon>
        <taxon>Viteae</taxon>
        <taxon>Vitis</taxon>
    </lineage>
</organism>
<comment type="caution">
    <text evidence="3">The sequence shown here is derived from an EMBL/GenBank/DDBJ whole genome shotgun (WGS) entry which is preliminary data.</text>
</comment>
<evidence type="ECO:0000256" key="1">
    <source>
        <dbReference type="SAM" id="Coils"/>
    </source>
</evidence>
<protein>
    <submittedName>
        <fullName evidence="3">Uncharacterized protein</fullName>
    </submittedName>
</protein>
<keyword evidence="4" id="KW-1185">Reference proteome</keyword>
<gene>
    <name evidence="3" type="ORF">PVL29_018438</name>
</gene>
<reference evidence="3 4" key="1">
    <citation type="journal article" date="2023" name="BMC Biotechnol.">
        <title>Vitis rotundifolia cv Carlos genome sequencing.</title>
        <authorList>
            <person name="Huff M."/>
            <person name="Hulse-Kemp A."/>
            <person name="Scheffler B."/>
            <person name="Youngblood R."/>
            <person name="Simpson S."/>
            <person name="Babiker E."/>
            <person name="Staton M."/>
        </authorList>
    </citation>
    <scope>NUCLEOTIDE SEQUENCE [LARGE SCALE GENOMIC DNA]</scope>
    <source>
        <tissue evidence="3">Leaf</tissue>
    </source>
</reference>
<feature type="compositionally biased region" description="Polar residues" evidence="2">
    <location>
        <begin position="212"/>
        <end position="229"/>
    </location>
</feature>
<feature type="region of interest" description="Disordered" evidence="2">
    <location>
        <begin position="194"/>
        <end position="229"/>
    </location>
</feature>
<dbReference type="Proteomes" id="UP001168098">
    <property type="component" value="Unassembled WGS sequence"/>
</dbReference>
<name>A0AA38Z586_VITRO</name>
<proteinExistence type="predicted"/>
<evidence type="ECO:0000313" key="3">
    <source>
        <dbReference type="EMBL" id="KAJ9682519.1"/>
    </source>
</evidence>
<accession>A0AA38Z586</accession>
<evidence type="ECO:0000256" key="2">
    <source>
        <dbReference type="SAM" id="MobiDB-lite"/>
    </source>
</evidence>
<dbReference type="AlphaFoldDB" id="A0AA38Z586"/>
<evidence type="ECO:0000313" key="4">
    <source>
        <dbReference type="Proteomes" id="UP001168098"/>
    </source>
</evidence>
<feature type="coiled-coil region" evidence="1">
    <location>
        <begin position="134"/>
        <end position="175"/>
    </location>
</feature>